<proteinExistence type="predicted"/>
<evidence type="ECO:0000313" key="1">
    <source>
        <dbReference type="EMBL" id="CAB4128176.1"/>
    </source>
</evidence>
<gene>
    <name evidence="1" type="ORF">UFOVP105_22</name>
</gene>
<name>A0A6J5L4H0_9CAUD</name>
<protein>
    <submittedName>
        <fullName evidence="1">Uncharacterized protein</fullName>
    </submittedName>
</protein>
<organism evidence="1">
    <name type="scientific">uncultured Caudovirales phage</name>
    <dbReference type="NCBI Taxonomy" id="2100421"/>
    <lineage>
        <taxon>Viruses</taxon>
        <taxon>Duplodnaviria</taxon>
        <taxon>Heunggongvirae</taxon>
        <taxon>Uroviricota</taxon>
        <taxon>Caudoviricetes</taxon>
        <taxon>Peduoviridae</taxon>
        <taxon>Maltschvirus</taxon>
        <taxon>Maltschvirus maltsch</taxon>
    </lineage>
</organism>
<accession>A0A6J5L4H0</accession>
<sequence>MERVNEFFASHVGAKAVCQTTDGSFFHIDDLSFANAHSFRMEDQKIKIYALNEDVKEENKRLFFEGSKYEFVLVTPEATEEKSRFDELSVSELRDLAENLEGYTTKLNKSKLIELLIKNEL</sequence>
<dbReference type="EMBL" id="LR796222">
    <property type="protein sequence ID" value="CAB4128176.1"/>
    <property type="molecule type" value="Genomic_DNA"/>
</dbReference>
<reference evidence="1" key="1">
    <citation type="submission" date="2020-04" db="EMBL/GenBank/DDBJ databases">
        <authorList>
            <person name="Chiriac C."/>
            <person name="Salcher M."/>
            <person name="Ghai R."/>
            <person name="Kavagutti S V."/>
        </authorList>
    </citation>
    <scope>NUCLEOTIDE SEQUENCE</scope>
</reference>